<dbReference type="GeneID" id="108676744"/>
<name>A0A8B7P323_HYAAZ</name>
<evidence type="ECO:0000313" key="1">
    <source>
        <dbReference type="Proteomes" id="UP000694843"/>
    </source>
</evidence>
<accession>A0A8B7P323</accession>
<dbReference type="RefSeq" id="XP_018020365.1">
    <property type="nucleotide sequence ID" value="XM_018164876.2"/>
</dbReference>
<evidence type="ECO:0000313" key="2">
    <source>
        <dbReference type="RefSeq" id="XP_018020365.1"/>
    </source>
</evidence>
<dbReference type="Proteomes" id="UP000694843">
    <property type="component" value="Unplaced"/>
</dbReference>
<proteinExistence type="predicted"/>
<sequence length="189" mass="20883">MEVNLFPNKTIIVSYDVSPGCGSFIMFTIQFVIGYTDESRTGPTLDFPISEPKSTIVIGTAEVPDICLTSSLYIGYSQPIDGKPNTGDEFFPLPLYQLGDDRNLYSYHVGASDVVFHWPTNLTAYDVCGVLLGTTLTITAKKDGATWMVPISNGTTTFPNLAHSLPSWVYLRIDSLNITLIDFYMYPIV</sequence>
<dbReference type="AlphaFoldDB" id="A0A8B7P323"/>
<organism evidence="1 2">
    <name type="scientific">Hyalella azteca</name>
    <name type="common">Amphipod</name>
    <dbReference type="NCBI Taxonomy" id="294128"/>
    <lineage>
        <taxon>Eukaryota</taxon>
        <taxon>Metazoa</taxon>
        <taxon>Ecdysozoa</taxon>
        <taxon>Arthropoda</taxon>
        <taxon>Crustacea</taxon>
        <taxon>Multicrustacea</taxon>
        <taxon>Malacostraca</taxon>
        <taxon>Eumalacostraca</taxon>
        <taxon>Peracarida</taxon>
        <taxon>Amphipoda</taxon>
        <taxon>Senticaudata</taxon>
        <taxon>Talitrida</taxon>
        <taxon>Talitroidea</taxon>
        <taxon>Hyalellidae</taxon>
        <taxon>Hyalella</taxon>
    </lineage>
</organism>
<reference evidence="2" key="1">
    <citation type="submission" date="2025-08" db="UniProtKB">
        <authorList>
            <consortium name="RefSeq"/>
        </authorList>
    </citation>
    <scope>IDENTIFICATION</scope>
</reference>
<keyword evidence="1" id="KW-1185">Reference proteome</keyword>
<dbReference type="KEGG" id="hazt:108676744"/>
<protein>
    <submittedName>
        <fullName evidence="2">Uncharacterized protein LOC108676744</fullName>
    </submittedName>
</protein>
<gene>
    <name evidence="2" type="primary">LOC108676744</name>
</gene>